<dbReference type="Pfam" id="PF06203">
    <property type="entry name" value="CCT"/>
    <property type="match status" value="1"/>
</dbReference>
<dbReference type="InterPro" id="IPR045281">
    <property type="entry name" value="CONSTANS-like"/>
</dbReference>
<dbReference type="InterPro" id="IPR010402">
    <property type="entry name" value="CCT_domain"/>
</dbReference>
<feature type="domain" description="CCT" evidence="4">
    <location>
        <begin position="271"/>
        <end position="313"/>
    </location>
</feature>
<sequence>MYAETGLFFPYMQNFAQDFELFEEYCRTQKSNASMNDMVQTSATEYNLEGEVDMFKALEPIIEEPIVGLDPMTAAISLISCGEDVITSEGLKAADIESFPNEQLLEVLYECEKDLMAEAAIEVPMAVVLDFETPVVKIDESQNQENEVLGDASFQKSVSSGSLSSMGSMQGAAIEPNFLDFSMMDFGSVYTMRRAFSEGDIKVSLNYLCLVFLYFASSVTDAEAVSFLVSVCVTLDDTEFLSQTLGNGNVSIFHSPVERPLTVSSCSTEDRREKLSRYRNKKTKRNFGRKIKYACRKALADSQPRIHGRFAKIEESKDSKRKLLLTN</sequence>
<evidence type="ECO:0000313" key="5">
    <source>
        <dbReference type="EMBL" id="KAK8521214.1"/>
    </source>
</evidence>
<keyword evidence="6" id="KW-1185">Reference proteome</keyword>
<name>A0ABR2CNV5_9ROSI</name>
<reference evidence="5 6" key="1">
    <citation type="journal article" date="2024" name="G3 (Bethesda)">
        <title>Genome assembly of Hibiscus sabdariffa L. provides insights into metabolisms of medicinal natural products.</title>
        <authorList>
            <person name="Kim T."/>
        </authorList>
    </citation>
    <scope>NUCLEOTIDE SEQUENCE [LARGE SCALE GENOMIC DNA]</scope>
    <source>
        <strain evidence="5">TK-2024</strain>
        <tissue evidence="5">Old leaves</tissue>
    </source>
</reference>
<keyword evidence="2 3" id="KW-0539">Nucleus</keyword>
<dbReference type="PROSITE" id="PS51017">
    <property type="entry name" value="CCT"/>
    <property type="match status" value="1"/>
</dbReference>
<organism evidence="5 6">
    <name type="scientific">Hibiscus sabdariffa</name>
    <name type="common">roselle</name>
    <dbReference type="NCBI Taxonomy" id="183260"/>
    <lineage>
        <taxon>Eukaryota</taxon>
        <taxon>Viridiplantae</taxon>
        <taxon>Streptophyta</taxon>
        <taxon>Embryophyta</taxon>
        <taxon>Tracheophyta</taxon>
        <taxon>Spermatophyta</taxon>
        <taxon>Magnoliopsida</taxon>
        <taxon>eudicotyledons</taxon>
        <taxon>Gunneridae</taxon>
        <taxon>Pentapetalae</taxon>
        <taxon>rosids</taxon>
        <taxon>malvids</taxon>
        <taxon>Malvales</taxon>
        <taxon>Malvaceae</taxon>
        <taxon>Malvoideae</taxon>
        <taxon>Hibiscus</taxon>
    </lineage>
</organism>
<evidence type="ECO:0000256" key="3">
    <source>
        <dbReference type="PROSITE-ProRule" id="PRU00357"/>
    </source>
</evidence>
<evidence type="ECO:0000259" key="4">
    <source>
        <dbReference type="PROSITE" id="PS51017"/>
    </source>
</evidence>
<evidence type="ECO:0000313" key="6">
    <source>
        <dbReference type="Proteomes" id="UP001472677"/>
    </source>
</evidence>
<dbReference type="EMBL" id="JBBPBM010000048">
    <property type="protein sequence ID" value="KAK8521214.1"/>
    <property type="molecule type" value="Genomic_DNA"/>
</dbReference>
<gene>
    <name evidence="5" type="ORF">V6N12_005125</name>
</gene>
<dbReference type="PANTHER" id="PTHR31319">
    <property type="entry name" value="ZINC FINGER PROTEIN CONSTANS-LIKE 4"/>
    <property type="match status" value="1"/>
</dbReference>
<proteinExistence type="predicted"/>
<evidence type="ECO:0000256" key="1">
    <source>
        <dbReference type="ARBA" id="ARBA00004123"/>
    </source>
</evidence>
<protein>
    <recommendedName>
        <fullName evidence="4">CCT domain-containing protein</fullName>
    </recommendedName>
</protein>
<comment type="subcellular location">
    <subcellularLocation>
        <location evidence="1 3">Nucleus</location>
    </subcellularLocation>
</comment>
<comment type="caution">
    <text evidence="5">The sequence shown here is derived from an EMBL/GenBank/DDBJ whole genome shotgun (WGS) entry which is preliminary data.</text>
</comment>
<dbReference type="PANTHER" id="PTHR31319:SF71">
    <property type="entry name" value="CCT MOTIF FAMILY PROTEIN"/>
    <property type="match status" value="1"/>
</dbReference>
<accession>A0ABR2CNV5</accession>
<evidence type="ECO:0000256" key="2">
    <source>
        <dbReference type="ARBA" id="ARBA00023242"/>
    </source>
</evidence>
<dbReference type="Proteomes" id="UP001472677">
    <property type="component" value="Unassembled WGS sequence"/>
</dbReference>